<dbReference type="InterPro" id="IPR011071">
    <property type="entry name" value="Lyase_8-like_C"/>
</dbReference>
<evidence type="ECO:0000256" key="1">
    <source>
        <dbReference type="ARBA" id="ARBA00006699"/>
    </source>
</evidence>
<proteinExistence type="inferred from homology"/>
<dbReference type="EMBL" id="CAKMMW010000001">
    <property type="protein sequence ID" value="CAH1191662.1"/>
    <property type="molecule type" value="Genomic_DNA"/>
</dbReference>
<evidence type="ECO:0000256" key="3">
    <source>
        <dbReference type="ARBA" id="ARBA00023239"/>
    </source>
</evidence>
<dbReference type="Proteomes" id="UP000838821">
    <property type="component" value="Unassembled WGS sequence"/>
</dbReference>
<dbReference type="SUPFAM" id="SSF48230">
    <property type="entry name" value="Chondroitin AC/alginate lyase"/>
    <property type="match status" value="1"/>
</dbReference>
<evidence type="ECO:0000313" key="8">
    <source>
        <dbReference type="Proteomes" id="UP000838821"/>
    </source>
</evidence>
<keyword evidence="8" id="KW-1185">Reference proteome</keyword>
<dbReference type="InterPro" id="IPR014718">
    <property type="entry name" value="GH-type_carb-bd"/>
</dbReference>
<evidence type="ECO:0000259" key="5">
    <source>
        <dbReference type="Pfam" id="PF02884"/>
    </source>
</evidence>
<feature type="domain" description="Polysaccharide lyase family 8 central" evidence="4">
    <location>
        <begin position="425"/>
        <end position="686"/>
    </location>
</feature>
<evidence type="ECO:0000256" key="2">
    <source>
        <dbReference type="ARBA" id="ARBA00022729"/>
    </source>
</evidence>
<dbReference type="PANTHER" id="PTHR38481:SF1">
    <property type="entry name" value="HYALURONATE LYASE"/>
    <property type="match status" value="1"/>
</dbReference>
<dbReference type="CDD" id="cd01083">
    <property type="entry name" value="GAG_Lyase"/>
    <property type="match status" value="1"/>
</dbReference>
<dbReference type="InterPro" id="IPR004103">
    <property type="entry name" value="Lyase_8_C"/>
</dbReference>
<dbReference type="InterPro" id="IPR011013">
    <property type="entry name" value="Gal_mutarotase_sf_dom"/>
</dbReference>
<gene>
    <name evidence="7" type="ORF">PAECIP111891_00056</name>
</gene>
<name>A0ABM9BP27_9BACL</name>
<dbReference type="Gene3D" id="2.60.220.10">
    <property type="entry name" value="Polysaccharide lyase family 8-like, C-terminal"/>
    <property type="match status" value="1"/>
</dbReference>
<evidence type="ECO:0000259" key="4">
    <source>
        <dbReference type="Pfam" id="PF02278"/>
    </source>
</evidence>
<evidence type="ECO:0000313" key="7">
    <source>
        <dbReference type="EMBL" id="CAH1191662.1"/>
    </source>
</evidence>
<dbReference type="InterPro" id="IPR038970">
    <property type="entry name" value="Lyase_8"/>
</dbReference>
<comment type="similarity">
    <text evidence="1">Belongs to the polysaccharide lyase 8 family.</text>
</comment>
<evidence type="ECO:0000259" key="6">
    <source>
        <dbReference type="Pfam" id="PF08124"/>
    </source>
</evidence>
<dbReference type="SUPFAM" id="SSF49863">
    <property type="entry name" value="Hyaluronate lyase-like, C-terminal domain"/>
    <property type="match status" value="1"/>
</dbReference>
<dbReference type="PANTHER" id="PTHR38481">
    <property type="entry name" value="HYALURONATE LYASE"/>
    <property type="match status" value="1"/>
</dbReference>
<organism evidence="7 8">
    <name type="scientific">Paenibacillus allorhizoplanae</name>
    <dbReference type="NCBI Taxonomy" id="2905648"/>
    <lineage>
        <taxon>Bacteria</taxon>
        <taxon>Bacillati</taxon>
        <taxon>Bacillota</taxon>
        <taxon>Bacilli</taxon>
        <taxon>Bacillales</taxon>
        <taxon>Paenibacillaceae</taxon>
        <taxon>Paenibacillus</taxon>
    </lineage>
</organism>
<dbReference type="Pfam" id="PF02884">
    <property type="entry name" value="Lyase_8_C"/>
    <property type="match status" value="1"/>
</dbReference>
<feature type="domain" description="Polysaccharide lyase 8 N-terminal alpha-helical" evidence="6">
    <location>
        <begin position="69"/>
        <end position="383"/>
    </location>
</feature>
<dbReference type="InterPro" id="IPR003159">
    <property type="entry name" value="Lyase_8_central_dom"/>
</dbReference>
<dbReference type="InterPro" id="IPR008929">
    <property type="entry name" value="Chondroitin_lyas"/>
</dbReference>
<sequence length="1211" mass="130880">MRFLPAVKLFGKEAFFSITERGLLMIKFRLLKALLLVLVMMVTLNALPMNSAYAADEYDTLRAKIFDFTTGGPTFDPADPDISGKITNITTLAQTNWDTMNKAAGRTYLWSDMATTTESEHVSGSYQRLEAMTLAYVTRGSTLQNNATLLADIKSAMDWMYTNRYNTSVPFRGYDNWFDWQISSPLSINNITTWIYSSLTSTQITNWHAVIDYQALTWGAGLTGANRVWACNIKITSGIIVKNSAKIIEGRDQLSSVFDYVTSGEGMYSDGSFLQHTALIPYNGGYGISLLDNLTKVMYVVAGSTWDITDPDVNNIYQWIYNAFEPLFYNTSMADMVRGRNIARLASDDNGLTSMGALGASVARMALSAPSADDRAAYKSMVKKWMTDATSPTKYADLVMISSIVQAKQIMSDPSVTTRDALIMNKQYPNMARTIHHRPGFAFGISMSSNKIGNFEIVNNENLKGWHTGDGMTYLYNSDLTQYKDSYWPTVNSYRLPGTTVNQNTTATANAKNPNSWVGGTEISGQYGITGMQYTANAATLTAKKSWFMFDDEIVSLGAGITSTDNKVAETIVENRKLNSSGNNALTVNGAAKSAALGWNETMTSVNRIHLAGNVADSDIGYYFPTATTLKGLREARTAQWSSINQYYTGAEYFTNYTRNYMNLWFDHGSNPTNAGYAYVLLPGMSSGQLDTYAANPDITVIENSTAAQAVQENALGILGINYWNDSVKTVSGVTSNKKASVMVRTTENGTEVSVSDPTLSNTGTIQITLTQPLGPVAYKDSRITTSTSGGTTTLTVNVNGAGGKSIKAFFATPTGVPIAGYTVNEDFDDMLPGTLTGQNGWIFNNAGVAANTVVVQKEIGSTEDKSLKVTTASTSGSAEAYRLFNAPQGGYITAEATVTADDSNWKNALIIADNSLTANNVAAQLVMQSGKIWGYNGSIKTDVLTGITNGQPYRLKVVINASTKKYDVYVNDALLASGWNYRFTGLTTLDKVSASIAGNASSMSVDDVKVSYAPLTLTSLIDENFNGMTLGNLNGQGGWVFDNGGVTGNTGMVQTVSGSNKSVQLTTTSTSGKAEAYHSFTAPAGSTVIAEATVTADDNNWKNALVIADSSLTSNNSAVHLIMQNGRIWGYNGGTQTNVQTSITSGEPYRLKVIINTSTKKFDVYVNGELRGSQWNYRYTGLTKVDRLGSAIGGNASSMSVDDAKVSYNP</sequence>
<keyword evidence="2" id="KW-0732">Signal</keyword>
<dbReference type="Pfam" id="PF02278">
    <property type="entry name" value="Lyase_8"/>
    <property type="match status" value="1"/>
</dbReference>
<keyword evidence="3" id="KW-0456">Lyase</keyword>
<dbReference type="Pfam" id="PF08124">
    <property type="entry name" value="Lyase_8_N"/>
    <property type="match status" value="1"/>
</dbReference>
<protein>
    <recommendedName>
        <fullName evidence="9">Polysaccharide lyase 8 family protein</fullName>
    </recommendedName>
</protein>
<dbReference type="InterPro" id="IPR012970">
    <property type="entry name" value="Lyase_8_alpha_N"/>
</dbReference>
<feature type="domain" description="Polysaccharide lyase family 8 C-terminal" evidence="5">
    <location>
        <begin position="700"/>
        <end position="763"/>
    </location>
</feature>
<comment type="caution">
    <text evidence="7">The sequence shown here is derived from an EMBL/GenBank/DDBJ whole genome shotgun (WGS) entry which is preliminary data.</text>
</comment>
<evidence type="ECO:0008006" key="9">
    <source>
        <dbReference type="Google" id="ProtNLM"/>
    </source>
</evidence>
<dbReference type="Gene3D" id="1.50.10.100">
    <property type="entry name" value="Chondroitin AC/alginate lyase"/>
    <property type="match status" value="1"/>
</dbReference>
<dbReference type="SUPFAM" id="SSF74650">
    <property type="entry name" value="Galactose mutarotase-like"/>
    <property type="match status" value="1"/>
</dbReference>
<reference evidence="7" key="1">
    <citation type="submission" date="2022-01" db="EMBL/GenBank/DDBJ databases">
        <authorList>
            <person name="Criscuolo A."/>
        </authorList>
    </citation>
    <scope>NUCLEOTIDE SEQUENCE</scope>
    <source>
        <strain evidence="7">CIP111891</strain>
    </source>
</reference>
<dbReference type="Gene3D" id="2.70.98.10">
    <property type="match status" value="1"/>
</dbReference>
<accession>A0ABM9BP27</accession>